<dbReference type="EMBL" id="MU854477">
    <property type="protein sequence ID" value="KAK4034501.1"/>
    <property type="molecule type" value="Genomic_DNA"/>
</dbReference>
<dbReference type="AlphaFoldDB" id="A0AAN6P9Z7"/>
<proteinExistence type="predicted"/>
<feature type="region of interest" description="Disordered" evidence="1">
    <location>
        <begin position="112"/>
        <end position="141"/>
    </location>
</feature>
<sequence>MSTECKANRIKKVKPKVTSILRANYLLAAILSANELLTIRPCSAYEVRGLDSYEVSKTDSSRYTEYVRFKRSNYNVLNELLEAEERFEKIIRAISYSINTIEELERVEREEAEALAASEASTNPTPTSATPPLLGNDFVLS</sequence>
<organism evidence="2 3">
    <name type="scientific">Parachaetomium inaequale</name>
    <dbReference type="NCBI Taxonomy" id="2588326"/>
    <lineage>
        <taxon>Eukaryota</taxon>
        <taxon>Fungi</taxon>
        <taxon>Dikarya</taxon>
        <taxon>Ascomycota</taxon>
        <taxon>Pezizomycotina</taxon>
        <taxon>Sordariomycetes</taxon>
        <taxon>Sordariomycetidae</taxon>
        <taxon>Sordariales</taxon>
        <taxon>Chaetomiaceae</taxon>
        <taxon>Parachaetomium</taxon>
    </lineage>
</organism>
<protein>
    <submittedName>
        <fullName evidence="2">Uncharacterized protein</fullName>
    </submittedName>
</protein>
<feature type="compositionally biased region" description="Low complexity" evidence="1">
    <location>
        <begin position="114"/>
        <end position="132"/>
    </location>
</feature>
<accession>A0AAN6P9Z7</accession>
<keyword evidence="3" id="KW-1185">Reference proteome</keyword>
<evidence type="ECO:0000313" key="2">
    <source>
        <dbReference type="EMBL" id="KAK4034501.1"/>
    </source>
</evidence>
<dbReference type="Proteomes" id="UP001303115">
    <property type="component" value="Unassembled WGS sequence"/>
</dbReference>
<gene>
    <name evidence="2" type="ORF">C8A01DRAFT_49125</name>
</gene>
<reference evidence="3" key="1">
    <citation type="journal article" date="2023" name="Mol. Phylogenet. Evol.">
        <title>Genome-scale phylogeny and comparative genomics of the fungal order Sordariales.</title>
        <authorList>
            <person name="Hensen N."/>
            <person name="Bonometti L."/>
            <person name="Westerberg I."/>
            <person name="Brannstrom I.O."/>
            <person name="Guillou S."/>
            <person name="Cros-Aarteil S."/>
            <person name="Calhoun S."/>
            <person name="Haridas S."/>
            <person name="Kuo A."/>
            <person name="Mondo S."/>
            <person name="Pangilinan J."/>
            <person name="Riley R."/>
            <person name="LaButti K."/>
            <person name="Andreopoulos B."/>
            <person name="Lipzen A."/>
            <person name="Chen C."/>
            <person name="Yan M."/>
            <person name="Daum C."/>
            <person name="Ng V."/>
            <person name="Clum A."/>
            <person name="Steindorff A."/>
            <person name="Ohm R.A."/>
            <person name="Martin F."/>
            <person name="Silar P."/>
            <person name="Natvig D.O."/>
            <person name="Lalanne C."/>
            <person name="Gautier V."/>
            <person name="Ament-Velasquez S.L."/>
            <person name="Kruys A."/>
            <person name="Hutchinson M.I."/>
            <person name="Powell A.J."/>
            <person name="Barry K."/>
            <person name="Miller A.N."/>
            <person name="Grigoriev I.V."/>
            <person name="Debuchy R."/>
            <person name="Gladieux P."/>
            <person name="Hiltunen Thoren M."/>
            <person name="Johannesson H."/>
        </authorList>
    </citation>
    <scope>NUCLEOTIDE SEQUENCE [LARGE SCALE GENOMIC DNA]</scope>
    <source>
        <strain evidence="3">CBS 284.82</strain>
    </source>
</reference>
<comment type="caution">
    <text evidence="2">The sequence shown here is derived from an EMBL/GenBank/DDBJ whole genome shotgun (WGS) entry which is preliminary data.</text>
</comment>
<evidence type="ECO:0000256" key="1">
    <source>
        <dbReference type="SAM" id="MobiDB-lite"/>
    </source>
</evidence>
<evidence type="ECO:0000313" key="3">
    <source>
        <dbReference type="Proteomes" id="UP001303115"/>
    </source>
</evidence>
<name>A0AAN6P9Z7_9PEZI</name>